<protein>
    <submittedName>
        <fullName evidence="12">ABC transporter ATP-binding protein</fullName>
    </submittedName>
</protein>
<keyword evidence="13" id="KW-1185">Reference proteome</keyword>
<evidence type="ECO:0000256" key="4">
    <source>
        <dbReference type="ARBA" id="ARBA00022692"/>
    </source>
</evidence>
<dbReference type="InterPro" id="IPR050835">
    <property type="entry name" value="ABC_transporter_sub-D"/>
</dbReference>
<evidence type="ECO:0000256" key="1">
    <source>
        <dbReference type="ARBA" id="ARBA00004651"/>
    </source>
</evidence>
<feature type="transmembrane region" description="Helical" evidence="9">
    <location>
        <begin position="148"/>
        <end position="169"/>
    </location>
</feature>
<feature type="transmembrane region" description="Helical" evidence="9">
    <location>
        <begin position="175"/>
        <end position="197"/>
    </location>
</feature>
<feature type="domain" description="ABC transporter" evidence="10">
    <location>
        <begin position="352"/>
        <end position="572"/>
    </location>
</feature>
<keyword evidence="2" id="KW-0813">Transport</keyword>
<dbReference type="SUPFAM" id="SSF52540">
    <property type="entry name" value="P-loop containing nucleoside triphosphate hydrolases"/>
    <property type="match status" value="1"/>
</dbReference>
<evidence type="ECO:0000256" key="6">
    <source>
        <dbReference type="ARBA" id="ARBA00022840"/>
    </source>
</evidence>
<dbReference type="InterPro" id="IPR027417">
    <property type="entry name" value="P-loop_NTPase"/>
</dbReference>
<feature type="transmembrane region" description="Helical" evidence="9">
    <location>
        <begin position="291"/>
        <end position="309"/>
    </location>
</feature>
<keyword evidence="3" id="KW-1003">Cell membrane</keyword>
<feature type="domain" description="ABC transmembrane type-1" evidence="11">
    <location>
        <begin position="33"/>
        <end position="317"/>
    </location>
</feature>
<dbReference type="GO" id="GO:0005524">
    <property type="term" value="F:ATP binding"/>
    <property type="evidence" value="ECO:0007669"/>
    <property type="project" value="UniProtKB-KW"/>
</dbReference>
<dbReference type="InterPro" id="IPR036640">
    <property type="entry name" value="ABC1_TM_sf"/>
</dbReference>
<dbReference type="PROSITE" id="PS50929">
    <property type="entry name" value="ABC_TM1F"/>
    <property type="match status" value="1"/>
</dbReference>
<feature type="transmembrane region" description="Helical" evidence="9">
    <location>
        <begin position="260"/>
        <end position="279"/>
    </location>
</feature>
<keyword evidence="7 9" id="KW-1133">Transmembrane helix</keyword>
<dbReference type="InterPro" id="IPR011527">
    <property type="entry name" value="ABC1_TM_dom"/>
</dbReference>
<dbReference type="Pfam" id="PF00005">
    <property type="entry name" value="ABC_tran"/>
    <property type="match status" value="1"/>
</dbReference>
<comment type="subcellular location">
    <subcellularLocation>
        <location evidence="1">Cell membrane</location>
        <topology evidence="1">Multi-pass membrane protein</topology>
    </subcellularLocation>
</comment>
<reference evidence="13" key="1">
    <citation type="journal article" date="2019" name="Int. J. Syst. Evol. Microbiol.">
        <title>The Global Catalogue of Microorganisms (GCM) 10K type strain sequencing project: providing services to taxonomists for standard genome sequencing and annotation.</title>
        <authorList>
            <consortium name="The Broad Institute Genomics Platform"/>
            <consortium name="The Broad Institute Genome Sequencing Center for Infectious Disease"/>
            <person name="Wu L."/>
            <person name="Ma J."/>
        </authorList>
    </citation>
    <scope>NUCLEOTIDE SEQUENCE [LARGE SCALE GENOMIC DNA]</scope>
    <source>
        <strain evidence="13">NBRC 102407</strain>
    </source>
</reference>
<comment type="caution">
    <text evidence="12">The sequence shown here is derived from an EMBL/GenBank/DDBJ whole genome shotgun (WGS) entry which is preliminary data.</text>
</comment>
<organism evidence="12 13">
    <name type="scientific">Zoogloea oryzae</name>
    <dbReference type="NCBI Taxonomy" id="310767"/>
    <lineage>
        <taxon>Bacteria</taxon>
        <taxon>Pseudomonadati</taxon>
        <taxon>Pseudomonadota</taxon>
        <taxon>Betaproteobacteria</taxon>
        <taxon>Rhodocyclales</taxon>
        <taxon>Zoogloeaceae</taxon>
        <taxon>Zoogloea</taxon>
    </lineage>
</organism>
<evidence type="ECO:0000313" key="12">
    <source>
        <dbReference type="EMBL" id="GLT24458.1"/>
    </source>
</evidence>
<dbReference type="Proteomes" id="UP001157167">
    <property type="component" value="Unassembled WGS sequence"/>
</dbReference>
<evidence type="ECO:0000256" key="8">
    <source>
        <dbReference type="ARBA" id="ARBA00023136"/>
    </source>
</evidence>
<evidence type="ECO:0000256" key="9">
    <source>
        <dbReference type="SAM" id="Phobius"/>
    </source>
</evidence>
<evidence type="ECO:0000256" key="7">
    <source>
        <dbReference type="ARBA" id="ARBA00022989"/>
    </source>
</evidence>
<keyword evidence="6 12" id="KW-0067">ATP-binding</keyword>
<gene>
    <name evidence="12" type="ORF">GCM10007933_39390</name>
</gene>
<dbReference type="SUPFAM" id="SSF90123">
    <property type="entry name" value="ABC transporter transmembrane region"/>
    <property type="match status" value="1"/>
</dbReference>
<proteinExistence type="predicted"/>
<dbReference type="PANTHER" id="PTHR11384:SF55">
    <property type="entry name" value="ATP-BINDING CASSETTE TRANSPORTER"/>
    <property type="match status" value="1"/>
</dbReference>
<evidence type="ECO:0000256" key="2">
    <source>
        <dbReference type="ARBA" id="ARBA00022448"/>
    </source>
</evidence>
<feature type="transmembrane region" description="Helical" evidence="9">
    <location>
        <begin position="71"/>
        <end position="92"/>
    </location>
</feature>
<sequence>MIPFDGPLLRRFWRIAGPYWFSDGRRGALGLLALLVALLFGQALFAVLLNAQTGEFTSALAAHDEARFWASIRQCLVLLVVAVPTHAFYYYVRDTLGLRWRRWLTRDYLSAYLSNGMYYRLNASAEIDNPDQRIAEDIGTFTQKSLQFLLVLTGAVLQLAAFSGVLWAISRELVLFLIVYAVVGTTVTVRLFGRVLVGLNFNQLRREADFRFSLVRIREHAEAIAFYAGEARESRQVNQHFDAAYRNASRLIGAQLRLNLFQYAYSFMTIVLPSAIIAGRVMSGELEVGRAIQAAGAFAAILAALAVIVDNFESFSKFAAGIDRLDSFAGFMDGKHDATSDERIEFVEDSRICIDGLTLWTPNRERTLICDLSLSIDPGQSLMIVGASGCGKSSLLRAIAGLWRSGHGRIGRPASGDMLFLPQRPYMLLGSLRSQLLYPRQDQAIPDAELLAVLEQVNLPDLVARFGGLDAAQDWAKVLSVGEQQRVAFARVLLAAPRYAVLDEASSALDVANEDRLYTLLAATGITLVSVAHRASIRHFHRQVLDFRSDGSWALHGAGSVRRRTDAPQAAS</sequence>
<dbReference type="Pfam" id="PF06472">
    <property type="entry name" value="ABC_membrane_2"/>
    <property type="match status" value="1"/>
</dbReference>
<dbReference type="InterPro" id="IPR017871">
    <property type="entry name" value="ABC_transporter-like_CS"/>
</dbReference>
<keyword evidence="8 9" id="KW-0472">Membrane</keyword>
<dbReference type="Gene3D" id="3.40.50.300">
    <property type="entry name" value="P-loop containing nucleotide triphosphate hydrolases"/>
    <property type="match status" value="1"/>
</dbReference>
<keyword evidence="4 9" id="KW-0812">Transmembrane</keyword>
<evidence type="ECO:0000256" key="5">
    <source>
        <dbReference type="ARBA" id="ARBA00022741"/>
    </source>
</evidence>
<dbReference type="RefSeq" id="WP_284189620.1">
    <property type="nucleotide sequence ID" value="NZ_BSPX01000095.1"/>
</dbReference>
<feature type="transmembrane region" description="Helical" evidence="9">
    <location>
        <begin position="28"/>
        <end position="51"/>
    </location>
</feature>
<dbReference type="PROSITE" id="PS00211">
    <property type="entry name" value="ABC_TRANSPORTER_1"/>
    <property type="match status" value="1"/>
</dbReference>
<evidence type="ECO:0000259" key="10">
    <source>
        <dbReference type="PROSITE" id="PS50893"/>
    </source>
</evidence>
<evidence type="ECO:0000259" key="11">
    <source>
        <dbReference type="PROSITE" id="PS50929"/>
    </source>
</evidence>
<name>A0ABQ6FFR2_9RHOO</name>
<keyword evidence="5" id="KW-0547">Nucleotide-binding</keyword>
<dbReference type="SMART" id="SM00382">
    <property type="entry name" value="AAA"/>
    <property type="match status" value="1"/>
</dbReference>
<evidence type="ECO:0000256" key="3">
    <source>
        <dbReference type="ARBA" id="ARBA00022475"/>
    </source>
</evidence>
<dbReference type="PROSITE" id="PS50893">
    <property type="entry name" value="ABC_TRANSPORTER_2"/>
    <property type="match status" value="1"/>
</dbReference>
<dbReference type="EMBL" id="BSPX01000095">
    <property type="protein sequence ID" value="GLT24458.1"/>
    <property type="molecule type" value="Genomic_DNA"/>
</dbReference>
<dbReference type="PANTHER" id="PTHR11384">
    <property type="entry name" value="ATP-BINDING CASSETTE, SUB-FAMILY D MEMBER"/>
    <property type="match status" value="1"/>
</dbReference>
<evidence type="ECO:0000313" key="13">
    <source>
        <dbReference type="Proteomes" id="UP001157167"/>
    </source>
</evidence>
<dbReference type="InterPro" id="IPR003593">
    <property type="entry name" value="AAA+_ATPase"/>
</dbReference>
<dbReference type="CDD" id="cd03223">
    <property type="entry name" value="ABCD_peroxisomal_ALDP"/>
    <property type="match status" value="1"/>
</dbReference>
<dbReference type="InterPro" id="IPR003439">
    <property type="entry name" value="ABC_transporter-like_ATP-bd"/>
</dbReference>
<dbReference type="Gene3D" id="1.20.1560.10">
    <property type="entry name" value="ABC transporter type 1, transmembrane domain"/>
    <property type="match status" value="1"/>
</dbReference>
<accession>A0ABQ6FFR2</accession>